<feature type="transmembrane region" description="Helical" evidence="7">
    <location>
        <begin position="671"/>
        <end position="696"/>
    </location>
</feature>
<dbReference type="GO" id="GO:0004725">
    <property type="term" value="F:protein tyrosine phosphatase activity"/>
    <property type="evidence" value="ECO:0007669"/>
    <property type="project" value="UniProtKB-EC"/>
</dbReference>
<evidence type="ECO:0000256" key="1">
    <source>
        <dbReference type="ARBA" id="ARBA00013064"/>
    </source>
</evidence>
<dbReference type="Proteomes" id="UP000549394">
    <property type="component" value="Unassembled WGS sequence"/>
</dbReference>
<dbReference type="InterPro" id="IPR016130">
    <property type="entry name" value="Tyr_Pase_AS"/>
</dbReference>
<protein>
    <recommendedName>
        <fullName evidence="1">protein-tyrosine-phosphatase</fullName>
        <ecNumber evidence="1">3.1.3.48</ecNumber>
    </recommendedName>
</protein>
<comment type="caution">
    <text evidence="11">The sequence shown here is derived from an EMBL/GenBank/DDBJ whole genome shotgun (WGS) entry which is preliminary data.</text>
</comment>
<dbReference type="PROSITE" id="PS00383">
    <property type="entry name" value="TYR_PHOSPHATASE_1"/>
    <property type="match status" value="1"/>
</dbReference>
<dbReference type="GO" id="GO:0005044">
    <property type="term" value="F:scavenger receptor activity"/>
    <property type="evidence" value="ECO:0007669"/>
    <property type="project" value="InterPro"/>
</dbReference>
<dbReference type="OrthoDB" id="6043889at2759"/>
<dbReference type="AlphaFoldDB" id="A0A7I8VSR1"/>
<dbReference type="InterPro" id="IPR000742">
    <property type="entry name" value="EGF"/>
</dbReference>
<comment type="catalytic activity">
    <reaction evidence="5">
        <text>O-phospho-L-tyrosyl-[protein] + H2O = L-tyrosyl-[protein] + phosphate</text>
        <dbReference type="Rhea" id="RHEA:10684"/>
        <dbReference type="Rhea" id="RHEA-COMP:10136"/>
        <dbReference type="Rhea" id="RHEA-COMP:20101"/>
        <dbReference type="ChEBI" id="CHEBI:15377"/>
        <dbReference type="ChEBI" id="CHEBI:43474"/>
        <dbReference type="ChEBI" id="CHEBI:46858"/>
        <dbReference type="ChEBI" id="CHEBI:61978"/>
        <dbReference type="EC" id="3.1.3.48"/>
    </reaction>
</comment>
<dbReference type="SMART" id="SM00181">
    <property type="entry name" value="EGF"/>
    <property type="match status" value="9"/>
</dbReference>
<organism evidence="11 12">
    <name type="scientific">Dimorphilus gyrociliatus</name>
    <dbReference type="NCBI Taxonomy" id="2664684"/>
    <lineage>
        <taxon>Eukaryota</taxon>
        <taxon>Metazoa</taxon>
        <taxon>Spiralia</taxon>
        <taxon>Lophotrochozoa</taxon>
        <taxon>Annelida</taxon>
        <taxon>Polychaeta</taxon>
        <taxon>Polychaeta incertae sedis</taxon>
        <taxon>Dinophilidae</taxon>
        <taxon>Dimorphilus</taxon>
    </lineage>
</organism>
<dbReference type="PRINTS" id="PR00700">
    <property type="entry name" value="PRTYPHPHTASE"/>
</dbReference>
<keyword evidence="7" id="KW-0812">Transmembrane</keyword>
<evidence type="ECO:0000313" key="12">
    <source>
        <dbReference type="Proteomes" id="UP000549394"/>
    </source>
</evidence>
<keyword evidence="7" id="KW-0472">Membrane</keyword>
<dbReference type="Pfam" id="PF00102">
    <property type="entry name" value="Y_phosphatase"/>
    <property type="match status" value="1"/>
</dbReference>
<dbReference type="PANTHER" id="PTHR24043">
    <property type="entry name" value="SCAVENGER RECEPTOR CLASS F"/>
    <property type="match status" value="1"/>
</dbReference>
<name>A0A7I8VSR1_9ANNE</name>
<dbReference type="InterPro" id="IPR042635">
    <property type="entry name" value="MEGF10/SREC1/2-like"/>
</dbReference>
<evidence type="ECO:0000256" key="3">
    <source>
        <dbReference type="ARBA" id="ARBA00022801"/>
    </source>
</evidence>
<accession>A0A7I8VSR1</accession>
<dbReference type="InterPro" id="IPR029021">
    <property type="entry name" value="Prot-tyrosine_phosphatase-like"/>
</dbReference>
<feature type="region of interest" description="Disordered" evidence="6">
    <location>
        <begin position="750"/>
        <end position="808"/>
    </location>
</feature>
<reference evidence="11 12" key="1">
    <citation type="submission" date="2020-08" db="EMBL/GenBank/DDBJ databases">
        <authorList>
            <person name="Hejnol A."/>
        </authorList>
    </citation>
    <scope>NUCLEOTIDE SEQUENCE [LARGE SCALE GENOMIC DNA]</scope>
</reference>
<evidence type="ECO:0000259" key="10">
    <source>
        <dbReference type="PROSITE" id="PS50056"/>
    </source>
</evidence>
<dbReference type="SUPFAM" id="SSF52799">
    <property type="entry name" value="(Phosphotyrosine protein) phosphatases II"/>
    <property type="match status" value="1"/>
</dbReference>
<dbReference type="FunFam" id="3.90.190.10:FF:000102">
    <property type="entry name" value="Receptor-type tyrosine-protein phosphatase"/>
    <property type="match status" value="1"/>
</dbReference>
<dbReference type="InterPro" id="IPR003595">
    <property type="entry name" value="Tyr_Pase_cat"/>
</dbReference>
<feature type="chain" id="PRO_5029795456" description="protein-tyrosine-phosphatase" evidence="8">
    <location>
        <begin position="24"/>
        <end position="1073"/>
    </location>
</feature>
<gene>
    <name evidence="11" type="ORF">DGYR_LOCUS7563</name>
</gene>
<dbReference type="CDD" id="cd00047">
    <property type="entry name" value="PTPc"/>
    <property type="match status" value="1"/>
</dbReference>
<keyword evidence="3" id="KW-0378">Hydrolase</keyword>
<dbReference type="InterPro" id="IPR000387">
    <property type="entry name" value="Tyr_Pase_dom"/>
</dbReference>
<dbReference type="EMBL" id="CAJFCJ010000009">
    <property type="protein sequence ID" value="CAD5119301.1"/>
    <property type="molecule type" value="Genomic_DNA"/>
</dbReference>
<evidence type="ECO:0000256" key="7">
    <source>
        <dbReference type="SAM" id="Phobius"/>
    </source>
</evidence>
<evidence type="ECO:0000256" key="8">
    <source>
        <dbReference type="SAM" id="SignalP"/>
    </source>
</evidence>
<evidence type="ECO:0000259" key="9">
    <source>
        <dbReference type="PROSITE" id="PS50055"/>
    </source>
</evidence>
<proteinExistence type="predicted"/>
<keyword evidence="2" id="KW-0245">EGF-like domain</keyword>
<keyword evidence="8" id="KW-0732">Signal</keyword>
<evidence type="ECO:0000256" key="5">
    <source>
        <dbReference type="ARBA" id="ARBA00051722"/>
    </source>
</evidence>
<keyword evidence="4" id="KW-0904">Protein phosphatase</keyword>
<evidence type="ECO:0000256" key="2">
    <source>
        <dbReference type="ARBA" id="ARBA00022536"/>
    </source>
</evidence>
<sequence length="1073" mass="116383">MTKMNSILITTLFFCFTIYNVQSQNCDKCLNGICKAGTNNQCDDCKSGLYDIPFCEKFCYCRDKKPCDTGTGVCLNNECAEGFAGPTCSISCSVDPYKGRFGFDCSKFCHCHASSNCNPFIGRCTPPNCEPGWKTLPTNPLDNCQTPCAADEWGPDCTKKCFCRGGASCDKAIGKCPNDECAAGYKGATCSTPCETIGKGEFGQDCKGICKCKDGNGACNSITGFCIGGCLPGFQSADCQTPCPAGRWGSGCTEQCGQCANTDICNPETGNCPNGCKPGYLEIRCDKECADGKFGDLCLKSCFCKNPPCNKENGVCDVNGCAVGYEQPPTCENACGVGKFGVNCATDCHCKGGVDCNKINGTCPAGCDPGWKSHSCSVPCNGNEYGENCGGECHCQNGATCVSTTGECPKNGKCAPGYRGDDKRCDKKCDVNTCGQDCLTVCNKCSNQACNHIDCTCSGPCFPGFKGANCNTPCDDGKFGLGCVGTCNCLTQNVCEKATGGCPECARGFGGSNCSIRCDQNLNEFGSGCKKICHCEKPDKCPTDTGICPNECKLGYKKLNPHTCSEECENGSFGPYCAGVCHCKSGIACNKATGNCVNGCEDGYSGLNCSIPCPHGYFGHKCIKQCHCKDNKPCETTSGACPLLACEDGWKLISCSVEDTDASSSNDDWKIYGGIAGGILAAILLIIIVGCCVYHIRKKRRASRDKGRLINPKKEALPVNTPRTIPADAISTVSHCYFGPDWDPKYVRDMKEQAKRKNSGPFEPEPEPTEATPRSEPPVIPPRKESESIPTPPPVQPSCLKPNTGNREEDEWAKLEKMRRKPIIDSYFPATKLENRSKNRNLDILPLQEHRVPLGDNPVSDYINAVFVPGQHNSKEMIVTQIPTPVTIASFFRMISQHEVKVCVMLNPASLYVPYWPQDKETISFHPFTVSHIETKQIHGVPIRKMNIKNVETGKDNVVSHIQLPGDQWEQGTSTPGDVKSILHLYQVMENHKAKDQSPVLVHCEDGNERSGFFTTLTHILDKVKEQKQLDVFNIVNSVRANRPQFVTNIEQYKLLYEGAEFYMENMGLRLND</sequence>
<dbReference type="PANTHER" id="PTHR24043:SF8">
    <property type="entry name" value="EGF-LIKE DOMAIN-CONTAINING PROTEIN"/>
    <property type="match status" value="1"/>
</dbReference>
<feature type="domain" description="Tyrosine specific protein phosphatases" evidence="10">
    <location>
        <begin position="980"/>
        <end position="1054"/>
    </location>
</feature>
<evidence type="ECO:0000256" key="6">
    <source>
        <dbReference type="SAM" id="MobiDB-lite"/>
    </source>
</evidence>
<feature type="signal peptide" evidence="8">
    <location>
        <begin position="1"/>
        <end position="23"/>
    </location>
</feature>
<evidence type="ECO:0000256" key="4">
    <source>
        <dbReference type="ARBA" id="ARBA00022912"/>
    </source>
</evidence>
<dbReference type="SMART" id="SM00404">
    <property type="entry name" value="PTPc_motif"/>
    <property type="match status" value="1"/>
</dbReference>
<evidence type="ECO:0000313" key="11">
    <source>
        <dbReference type="EMBL" id="CAD5119301.1"/>
    </source>
</evidence>
<feature type="domain" description="Tyrosine-protein phosphatase" evidence="9">
    <location>
        <begin position="808"/>
        <end position="1063"/>
    </location>
</feature>
<dbReference type="Gene3D" id="3.90.190.10">
    <property type="entry name" value="Protein tyrosine phosphatase superfamily"/>
    <property type="match status" value="1"/>
</dbReference>
<dbReference type="SMART" id="SM00194">
    <property type="entry name" value="PTPc"/>
    <property type="match status" value="1"/>
</dbReference>
<keyword evidence="12" id="KW-1185">Reference proteome</keyword>
<dbReference type="Gene3D" id="2.170.300.10">
    <property type="entry name" value="Tie2 ligand-binding domain superfamily"/>
    <property type="match status" value="4"/>
</dbReference>
<dbReference type="PROSITE" id="PS50055">
    <property type="entry name" value="TYR_PHOSPHATASE_PTP"/>
    <property type="match status" value="1"/>
</dbReference>
<dbReference type="EC" id="3.1.3.48" evidence="1"/>
<dbReference type="InterPro" id="IPR000242">
    <property type="entry name" value="PTP_cat"/>
</dbReference>
<keyword evidence="7" id="KW-1133">Transmembrane helix</keyword>
<dbReference type="PROSITE" id="PS50056">
    <property type="entry name" value="TYR_PHOSPHATASE_2"/>
    <property type="match status" value="1"/>
</dbReference>